<organism evidence="1">
    <name type="scientific">termite gut metagenome</name>
    <dbReference type="NCBI Taxonomy" id="433724"/>
    <lineage>
        <taxon>unclassified sequences</taxon>
        <taxon>metagenomes</taxon>
        <taxon>organismal metagenomes</taxon>
    </lineage>
</organism>
<dbReference type="InterPro" id="IPR058240">
    <property type="entry name" value="rSAM_sf"/>
</dbReference>
<dbReference type="AlphaFoldDB" id="A0A5J4RWF4"/>
<dbReference type="GO" id="GO:0003824">
    <property type="term" value="F:catalytic activity"/>
    <property type="evidence" value="ECO:0007669"/>
    <property type="project" value="InterPro"/>
</dbReference>
<comment type="caution">
    <text evidence="1">The sequence shown here is derived from an EMBL/GenBank/DDBJ whole genome shotgun (WGS) entry which is preliminary data.</text>
</comment>
<name>A0A5J4RWF4_9ZZZZ</name>
<proteinExistence type="predicted"/>
<sequence length="290" mass="33405">MKIGLIDVDGHHFPNVALMKFSAWHKKQGDTVEWANIGNYDITYMSKVFTFTPEPQMRLGSYGKIIKGGTGFRSYENLPPAVDLICPDYSIYPMFSAGYGFITRGCPNHCPWCIVPRKEGNIYAYSDIEEWLDGRKEAIIMDNNILAHEHGIIQLEKMAKLGIKVDINQGFEAARITPGIARLLSKIKFIRYIRLACDTKQNIPYVEKAVSNLSKAGIKPYRVFCYILVKEDIQDALYRIEYMRKLGVNPFAQPYRDFENVVMPTPQQKRLARWCNRKEIFKSCGFESYK</sequence>
<dbReference type="GO" id="GO:0051536">
    <property type="term" value="F:iron-sulfur cluster binding"/>
    <property type="evidence" value="ECO:0007669"/>
    <property type="project" value="InterPro"/>
</dbReference>
<protein>
    <recommendedName>
        <fullName evidence="2">Radical SAM protein</fullName>
    </recommendedName>
</protein>
<dbReference type="EMBL" id="SNRY01000696">
    <property type="protein sequence ID" value="KAA6337480.1"/>
    <property type="molecule type" value="Genomic_DNA"/>
</dbReference>
<dbReference type="SFLD" id="SFLDS00029">
    <property type="entry name" value="Radical_SAM"/>
    <property type="match status" value="1"/>
</dbReference>
<evidence type="ECO:0000313" key="1">
    <source>
        <dbReference type="EMBL" id="KAA6337480.1"/>
    </source>
</evidence>
<gene>
    <name evidence="1" type="ORF">EZS27_014441</name>
</gene>
<dbReference type="SUPFAM" id="SSF102114">
    <property type="entry name" value="Radical SAM enzymes"/>
    <property type="match status" value="1"/>
</dbReference>
<evidence type="ECO:0008006" key="2">
    <source>
        <dbReference type="Google" id="ProtNLM"/>
    </source>
</evidence>
<accession>A0A5J4RWF4</accession>
<dbReference type="InterPro" id="IPR007197">
    <property type="entry name" value="rSAM"/>
</dbReference>
<reference evidence="1" key="1">
    <citation type="submission" date="2019-03" db="EMBL/GenBank/DDBJ databases">
        <title>Single cell metagenomics reveals metabolic interactions within the superorganism composed of flagellate Streblomastix strix and complex community of Bacteroidetes bacteria on its surface.</title>
        <authorList>
            <person name="Treitli S.C."/>
            <person name="Kolisko M."/>
            <person name="Husnik F."/>
            <person name="Keeling P."/>
            <person name="Hampl V."/>
        </authorList>
    </citation>
    <scope>NUCLEOTIDE SEQUENCE</scope>
    <source>
        <strain evidence="1">STM</strain>
    </source>
</reference>